<comment type="similarity">
    <text evidence="1 5">Belongs to the 5-formyltetrahydrofolate cyclo-ligase family.</text>
</comment>
<protein>
    <recommendedName>
        <fullName evidence="5">5-formyltetrahydrofolate cyclo-ligase</fullName>
        <ecNumber evidence="5">6.3.3.2</ecNumber>
    </recommendedName>
</protein>
<dbReference type="RefSeq" id="WP_135834671.1">
    <property type="nucleotide sequence ID" value="NZ_CAUQWU010000006.1"/>
</dbReference>
<dbReference type="GO" id="GO:0030272">
    <property type="term" value="F:5-formyltetrahydrofolate cyclo-ligase activity"/>
    <property type="evidence" value="ECO:0007669"/>
    <property type="project" value="UniProtKB-EC"/>
</dbReference>
<dbReference type="GO" id="GO:0046872">
    <property type="term" value="F:metal ion binding"/>
    <property type="evidence" value="ECO:0007669"/>
    <property type="project" value="UniProtKB-KW"/>
</dbReference>
<dbReference type="OrthoDB" id="9801938at2"/>
<organism evidence="6 7">
    <name type="scientific">Empedobacter tilapiae</name>
    <dbReference type="NCBI Taxonomy" id="2491114"/>
    <lineage>
        <taxon>Bacteria</taxon>
        <taxon>Pseudomonadati</taxon>
        <taxon>Bacteroidota</taxon>
        <taxon>Flavobacteriia</taxon>
        <taxon>Flavobacteriales</taxon>
        <taxon>Weeksellaceae</taxon>
        <taxon>Empedobacter</taxon>
    </lineage>
</organism>
<dbReference type="EC" id="6.3.3.2" evidence="5"/>
<dbReference type="InterPro" id="IPR002698">
    <property type="entry name" value="FTHF_cligase"/>
</dbReference>
<keyword evidence="5" id="KW-0479">Metal-binding</keyword>
<dbReference type="InterPro" id="IPR037171">
    <property type="entry name" value="NagB/RpiA_transferase-like"/>
</dbReference>
<evidence type="ECO:0000256" key="1">
    <source>
        <dbReference type="ARBA" id="ARBA00010638"/>
    </source>
</evidence>
<gene>
    <name evidence="6" type="ORF">E4J94_04465</name>
</gene>
<feature type="binding site" evidence="4">
    <location>
        <begin position="130"/>
        <end position="138"/>
    </location>
    <ligand>
        <name>ATP</name>
        <dbReference type="ChEBI" id="CHEBI:30616"/>
    </ligand>
</feature>
<evidence type="ECO:0000256" key="4">
    <source>
        <dbReference type="PIRSR" id="PIRSR006806-1"/>
    </source>
</evidence>
<proteinExistence type="inferred from homology"/>
<keyword evidence="6" id="KW-0436">Ligase</keyword>
<dbReference type="InterPro" id="IPR024185">
    <property type="entry name" value="FTHF_cligase-like_sf"/>
</dbReference>
<evidence type="ECO:0000256" key="3">
    <source>
        <dbReference type="ARBA" id="ARBA00022840"/>
    </source>
</evidence>
<dbReference type="Proteomes" id="UP000297998">
    <property type="component" value="Unassembled WGS sequence"/>
</dbReference>
<dbReference type="PANTHER" id="PTHR23407">
    <property type="entry name" value="ATPASE INHIBITOR/5-FORMYLTETRAHYDROFOLATE CYCLO-LIGASE"/>
    <property type="match status" value="1"/>
</dbReference>
<dbReference type="GO" id="GO:0035999">
    <property type="term" value="P:tetrahydrofolate interconversion"/>
    <property type="evidence" value="ECO:0007669"/>
    <property type="project" value="TreeGrafter"/>
</dbReference>
<dbReference type="AlphaFoldDB" id="A0A4Z1C2I4"/>
<comment type="cofactor">
    <cofactor evidence="5">
        <name>Mg(2+)</name>
        <dbReference type="ChEBI" id="CHEBI:18420"/>
    </cofactor>
</comment>
<keyword evidence="2 4" id="KW-0547">Nucleotide-binding</keyword>
<dbReference type="SUPFAM" id="SSF100950">
    <property type="entry name" value="NagB/RpiA/CoA transferase-like"/>
    <property type="match status" value="1"/>
</dbReference>
<dbReference type="GO" id="GO:0009396">
    <property type="term" value="P:folic acid-containing compound biosynthetic process"/>
    <property type="evidence" value="ECO:0007669"/>
    <property type="project" value="TreeGrafter"/>
</dbReference>
<comment type="caution">
    <text evidence="6">The sequence shown here is derived from an EMBL/GenBank/DDBJ whole genome shotgun (WGS) entry which is preliminary data.</text>
</comment>
<dbReference type="EMBL" id="SRPE01000003">
    <property type="protein sequence ID" value="TGN29215.1"/>
    <property type="molecule type" value="Genomic_DNA"/>
</dbReference>
<dbReference type="Pfam" id="PF01812">
    <property type="entry name" value="5-FTHF_cyc-lig"/>
    <property type="match status" value="1"/>
</dbReference>
<dbReference type="NCBIfam" id="TIGR02727">
    <property type="entry name" value="MTHFS_bact"/>
    <property type="match status" value="1"/>
</dbReference>
<comment type="catalytic activity">
    <reaction evidence="5">
        <text>(6S)-5-formyl-5,6,7,8-tetrahydrofolate + ATP = (6R)-5,10-methenyltetrahydrofolate + ADP + phosphate</text>
        <dbReference type="Rhea" id="RHEA:10488"/>
        <dbReference type="ChEBI" id="CHEBI:30616"/>
        <dbReference type="ChEBI" id="CHEBI:43474"/>
        <dbReference type="ChEBI" id="CHEBI:57455"/>
        <dbReference type="ChEBI" id="CHEBI:57457"/>
        <dbReference type="ChEBI" id="CHEBI:456216"/>
        <dbReference type="EC" id="6.3.3.2"/>
    </reaction>
</comment>
<dbReference type="PIRSF" id="PIRSF006806">
    <property type="entry name" value="FTHF_cligase"/>
    <property type="match status" value="1"/>
</dbReference>
<name>A0A4Z1C2I4_9FLAO</name>
<feature type="binding site" evidence="4">
    <location>
        <begin position="3"/>
        <end position="7"/>
    </location>
    <ligand>
        <name>ATP</name>
        <dbReference type="ChEBI" id="CHEBI:30616"/>
    </ligand>
</feature>
<evidence type="ECO:0000256" key="5">
    <source>
        <dbReference type="RuleBase" id="RU361279"/>
    </source>
</evidence>
<evidence type="ECO:0000313" key="6">
    <source>
        <dbReference type="EMBL" id="TGN29215.1"/>
    </source>
</evidence>
<feature type="binding site" evidence="4">
    <location>
        <position position="55"/>
    </location>
    <ligand>
        <name>substrate</name>
    </ligand>
</feature>
<dbReference type="PANTHER" id="PTHR23407:SF1">
    <property type="entry name" value="5-FORMYLTETRAHYDROFOLATE CYCLO-LIGASE"/>
    <property type="match status" value="1"/>
</dbReference>
<evidence type="ECO:0000313" key="7">
    <source>
        <dbReference type="Proteomes" id="UP000297998"/>
    </source>
</evidence>
<reference evidence="6 7" key="1">
    <citation type="submission" date="2019-03" db="EMBL/GenBank/DDBJ databases">
        <title>Empedobacter tilapiae sp. nov., isolated from an intestine of Nile tilapia Oreochromis niloticus.</title>
        <authorList>
            <person name="Kim Y.-O."/>
            <person name="Yoon J.-H."/>
        </authorList>
    </citation>
    <scope>NUCLEOTIDE SEQUENCE [LARGE SCALE GENOMIC DNA]</scope>
    <source>
        <strain evidence="6 7">MRS2</strain>
    </source>
</reference>
<dbReference type="Gene3D" id="3.40.50.10420">
    <property type="entry name" value="NagB/RpiA/CoA transferase-like"/>
    <property type="match status" value="1"/>
</dbReference>
<keyword evidence="5" id="KW-0460">Magnesium</keyword>
<accession>A0A4Z1C2I4</accession>
<keyword evidence="7" id="KW-1185">Reference proteome</keyword>
<feature type="binding site" evidence="4">
    <location>
        <position position="48"/>
    </location>
    <ligand>
        <name>substrate</name>
    </ligand>
</feature>
<evidence type="ECO:0000256" key="2">
    <source>
        <dbReference type="ARBA" id="ARBA00022741"/>
    </source>
</evidence>
<keyword evidence="3 4" id="KW-0067">ATP-binding</keyword>
<sequence>MTKTEARRYYRNLRKEFTRVEINELSEKIFQYIKQFSFSIEKSFHIFLPIEKNNEINTYPIINWLYQQQKEVVLPLVVGDDMINCKVEKGFETVLNSRQIPEPINYVEIESSTIDVIFIPMFVADKTGNRVGYGGGYYDKFLARCRPDSKKIGLTFFRPIEHIEDAYLGDFPLDFCITPEGIESF</sequence>
<dbReference type="GO" id="GO:0005524">
    <property type="term" value="F:ATP binding"/>
    <property type="evidence" value="ECO:0007669"/>
    <property type="project" value="UniProtKB-KW"/>
</dbReference>